<feature type="region of interest" description="Disordered" evidence="1">
    <location>
        <begin position="43"/>
        <end position="71"/>
    </location>
</feature>
<accession>A0AAN6TV16</accession>
<organism evidence="3 4">
    <name type="scientific">Parathielavia appendiculata</name>
    <dbReference type="NCBI Taxonomy" id="2587402"/>
    <lineage>
        <taxon>Eukaryota</taxon>
        <taxon>Fungi</taxon>
        <taxon>Dikarya</taxon>
        <taxon>Ascomycota</taxon>
        <taxon>Pezizomycotina</taxon>
        <taxon>Sordariomycetes</taxon>
        <taxon>Sordariomycetidae</taxon>
        <taxon>Sordariales</taxon>
        <taxon>Chaetomiaceae</taxon>
        <taxon>Parathielavia</taxon>
    </lineage>
</organism>
<evidence type="ECO:0000313" key="4">
    <source>
        <dbReference type="Proteomes" id="UP001302602"/>
    </source>
</evidence>
<dbReference type="GeneID" id="87830221"/>
<sequence length="71" mass="7712">MWQGSALSSISTFAAPILLLALGDQTPGSHTPILPPTAKEHLASRMHTTRHQPKHHPKEPGLRGSMTFDGY</sequence>
<dbReference type="AlphaFoldDB" id="A0AAN6TV16"/>
<keyword evidence="4" id="KW-1185">Reference proteome</keyword>
<evidence type="ECO:0000256" key="1">
    <source>
        <dbReference type="SAM" id="MobiDB-lite"/>
    </source>
</evidence>
<feature type="compositionally biased region" description="Basic residues" evidence="1">
    <location>
        <begin position="47"/>
        <end position="57"/>
    </location>
</feature>
<dbReference type="Proteomes" id="UP001302602">
    <property type="component" value="Unassembled WGS sequence"/>
</dbReference>
<feature type="chain" id="PRO_5042826322" description="Secreted protein" evidence="2">
    <location>
        <begin position="24"/>
        <end position="71"/>
    </location>
</feature>
<name>A0AAN6TV16_9PEZI</name>
<keyword evidence="2" id="KW-0732">Signal</keyword>
<reference evidence="3" key="2">
    <citation type="submission" date="2023-05" db="EMBL/GenBank/DDBJ databases">
        <authorList>
            <consortium name="Lawrence Berkeley National Laboratory"/>
            <person name="Steindorff A."/>
            <person name="Hensen N."/>
            <person name="Bonometti L."/>
            <person name="Westerberg I."/>
            <person name="Brannstrom I.O."/>
            <person name="Guillou S."/>
            <person name="Cros-Aarteil S."/>
            <person name="Calhoun S."/>
            <person name="Haridas S."/>
            <person name="Kuo A."/>
            <person name="Mondo S."/>
            <person name="Pangilinan J."/>
            <person name="Riley R."/>
            <person name="Labutti K."/>
            <person name="Andreopoulos B."/>
            <person name="Lipzen A."/>
            <person name="Chen C."/>
            <person name="Yanf M."/>
            <person name="Daum C."/>
            <person name="Ng V."/>
            <person name="Clum A."/>
            <person name="Ohm R."/>
            <person name="Martin F."/>
            <person name="Silar P."/>
            <person name="Natvig D."/>
            <person name="Lalanne C."/>
            <person name="Gautier V."/>
            <person name="Ament-Velasquez S.L."/>
            <person name="Kruys A."/>
            <person name="Hutchinson M.I."/>
            <person name="Powell A.J."/>
            <person name="Barry K."/>
            <person name="Miller A.N."/>
            <person name="Grigoriev I.V."/>
            <person name="Debuchy R."/>
            <person name="Gladieux P."/>
            <person name="Thoren M.H."/>
            <person name="Johannesson H."/>
        </authorList>
    </citation>
    <scope>NUCLEOTIDE SEQUENCE</scope>
    <source>
        <strain evidence="3">CBS 731.68</strain>
    </source>
</reference>
<proteinExistence type="predicted"/>
<evidence type="ECO:0008006" key="5">
    <source>
        <dbReference type="Google" id="ProtNLM"/>
    </source>
</evidence>
<evidence type="ECO:0000256" key="2">
    <source>
        <dbReference type="SAM" id="SignalP"/>
    </source>
</evidence>
<dbReference type="RefSeq" id="XP_062645028.1">
    <property type="nucleotide sequence ID" value="XM_062793452.1"/>
</dbReference>
<reference evidence="3" key="1">
    <citation type="journal article" date="2023" name="Mol. Phylogenet. Evol.">
        <title>Genome-scale phylogeny and comparative genomics of the fungal order Sordariales.</title>
        <authorList>
            <person name="Hensen N."/>
            <person name="Bonometti L."/>
            <person name="Westerberg I."/>
            <person name="Brannstrom I.O."/>
            <person name="Guillou S."/>
            <person name="Cros-Aarteil S."/>
            <person name="Calhoun S."/>
            <person name="Haridas S."/>
            <person name="Kuo A."/>
            <person name="Mondo S."/>
            <person name="Pangilinan J."/>
            <person name="Riley R."/>
            <person name="LaButti K."/>
            <person name="Andreopoulos B."/>
            <person name="Lipzen A."/>
            <person name="Chen C."/>
            <person name="Yan M."/>
            <person name="Daum C."/>
            <person name="Ng V."/>
            <person name="Clum A."/>
            <person name="Steindorff A."/>
            <person name="Ohm R.A."/>
            <person name="Martin F."/>
            <person name="Silar P."/>
            <person name="Natvig D.O."/>
            <person name="Lalanne C."/>
            <person name="Gautier V."/>
            <person name="Ament-Velasquez S.L."/>
            <person name="Kruys A."/>
            <person name="Hutchinson M.I."/>
            <person name="Powell A.J."/>
            <person name="Barry K."/>
            <person name="Miller A.N."/>
            <person name="Grigoriev I.V."/>
            <person name="Debuchy R."/>
            <person name="Gladieux P."/>
            <person name="Hiltunen Thoren M."/>
            <person name="Johannesson H."/>
        </authorList>
    </citation>
    <scope>NUCLEOTIDE SEQUENCE</scope>
    <source>
        <strain evidence="3">CBS 731.68</strain>
    </source>
</reference>
<comment type="caution">
    <text evidence="3">The sequence shown here is derived from an EMBL/GenBank/DDBJ whole genome shotgun (WGS) entry which is preliminary data.</text>
</comment>
<feature type="signal peptide" evidence="2">
    <location>
        <begin position="1"/>
        <end position="23"/>
    </location>
</feature>
<gene>
    <name evidence="3" type="ORF">N657DRAFT_648078</name>
</gene>
<protein>
    <recommendedName>
        <fullName evidence="5">Secreted protein</fullName>
    </recommendedName>
</protein>
<evidence type="ECO:0000313" key="3">
    <source>
        <dbReference type="EMBL" id="KAK4121257.1"/>
    </source>
</evidence>
<dbReference type="EMBL" id="MU853234">
    <property type="protein sequence ID" value="KAK4121257.1"/>
    <property type="molecule type" value="Genomic_DNA"/>
</dbReference>